<comment type="caution">
    <text evidence="1">The sequence shown here is derived from an EMBL/GenBank/DDBJ whole genome shotgun (WGS) entry which is preliminary data.</text>
</comment>
<organism evidence="1">
    <name type="scientific">bioreactor metagenome</name>
    <dbReference type="NCBI Taxonomy" id="1076179"/>
    <lineage>
        <taxon>unclassified sequences</taxon>
        <taxon>metagenomes</taxon>
        <taxon>ecological metagenomes</taxon>
    </lineage>
</organism>
<sequence length="128" mass="13956">MPAAVRMVKYPASRPRTARSMVAVLPEYSKPSVECVTVTVLPEAETVSVPFWNDRCACASVYAPFTVMFMFEADSVESSTRTNCTPVSAGAEDVGTISASIMSAIKSAVPFRKRVKRMMVCPPEVDLR</sequence>
<evidence type="ECO:0000313" key="1">
    <source>
        <dbReference type="EMBL" id="MPM17891.1"/>
    </source>
</evidence>
<gene>
    <name evidence="1" type="ORF">SDC9_64291</name>
</gene>
<reference evidence="1" key="1">
    <citation type="submission" date="2019-08" db="EMBL/GenBank/DDBJ databases">
        <authorList>
            <person name="Kucharzyk K."/>
            <person name="Murdoch R.W."/>
            <person name="Higgins S."/>
            <person name="Loffler F."/>
        </authorList>
    </citation>
    <scope>NUCLEOTIDE SEQUENCE</scope>
</reference>
<dbReference type="AlphaFoldDB" id="A0A644XQ44"/>
<accession>A0A644XQ44</accession>
<dbReference type="EMBL" id="VSSQ01002879">
    <property type="protein sequence ID" value="MPM17891.1"/>
    <property type="molecule type" value="Genomic_DNA"/>
</dbReference>
<proteinExistence type="predicted"/>
<protein>
    <submittedName>
        <fullName evidence="1">Uncharacterized protein</fullName>
    </submittedName>
</protein>
<name>A0A644XQ44_9ZZZZ</name>